<dbReference type="GO" id="GO:1902600">
    <property type="term" value="P:proton transmembrane transport"/>
    <property type="evidence" value="ECO:0007669"/>
    <property type="project" value="InterPro"/>
</dbReference>
<dbReference type="PANTHER" id="PTHR32507">
    <property type="entry name" value="NA(+)/H(+) ANTIPORTER 1"/>
    <property type="match status" value="1"/>
</dbReference>
<evidence type="ECO:0000256" key="9">
    <source>
        <dbReference type="SAM" id="Phobius"/>
    </source>
</evidence>
<evidence type="ECO:0000256" key="8">
    <source>
        <dbReference type="ARBA" id="ARBA00023136"/>
    </source>
</evidence>
<evidence type="ECO:0000256" key="7">
    <source>
        <dbReference type="ARBA" id="ARBA00023065"/>
    </source>
</evidence>
<evidence type="ECO:0000256" key="6">
    <source>
        <dbReference type="ARBA" id="ARBA00022989"/>
    </source>
</evidence>
<feature type="transmembrane region" description="Helical" evidence="9">
    <location>
        <begin position="212"/>
        <end position="235"/>
    </location>
</feature>
<dbReference type="Gene3D" id="1.20.1530.20">
    <property type="match status" value="1"/>
</dbReference>
<keyword evidence="6 9" id="KW-1133">Transmembrane helix</keyword>
<evidence type="ECO:0000256" key="1">
    <source>
        <dbReference type="ARBA" id="ARBA00004651"/>
    </source>
</evidence>
<feature type="transmembrane region" description="Helical" evidence="9">
    <location>
        <begin position="373"/>
        <end position="393"/>
    </location>
</feature>
<feature type="domain" description="Cation/H+ exchanger transmembrane" evidence="10">
    <location>
        <begin position="45"/>
        <end position="430"/>
    </location>
</feature>
<comment type="subcellular location">
    <subcellularLocation>
        <location evidence="1">Cell membrane</location>
        <topology evidence="1">Multi-pass membrane protein</topology>
    </subcellularLocation>
</comment>
<name>A0AAW9QVS2_9CHRO</name>
<comment type="caution">
    <text evidence="11">The sequence shown here is derived from an EMBL/GenBank/DDBJ whole genome shotgun (WGS) entry which is preliminary data.</text>
</comment>
<feature type="transmembrane region" description="Helical" evidence="9">
    <location>
        <begin position="255"/>
        <end position="286"/>
    </location>
</feature>
<dbReference type="Pfam" id="PF00999">
    <property type="entry name" value="Na_H_Exchanger"/>
    <property type="match status" value="1"/>
</dbReference>
<keyword evidence="3" id="KW-0050">Antiport</keyword>
<evidence type="ECO:0000256" key="4">
    <source>
        <dbReference type="ARBA" id="ARBA00022475"/>
    </source>
</evidence>
<accession>A0AAW9QVS2</accession>
<sequence>MTDIRVARSIDSPLTLPIAMPDIYILDLFVIGFLLFAVTLGSGWIVRLPLSFAIIYLVVGILLGPSNLGLIRPRDAGIFNAEVLERWTELVVIISVFSCGLRIVHPLRLRIWTITGRLLVFLMPISIFGLALVGKLFLNMNWGEAILLGAILAPTDPVLASEVQITDLEDRDELRFGLTSEGGLNDALAFPFVYFGLYAIKDDNWNHWLRSWLFVDVFWAIAMGIVMGIVVPKGLVWLDRHVQKRRRADELMEDFIALSIIFITYTTTEIVNGYGFLAVFVAGLVVQRSYHSIERPLAQLKFIERLEKLLEIATILFLGSILLLKPMLAYASQSLLVILLLFFIIRPVGTWISTFGRISSPPNLHRLHPVTRLLFGWFGIRGLGSLYYLAYAFGHGLKDKAGEKIAWIVYTTIVVSVIVHGISSTPLMTWYERHIGQRNRKLERTTIDEFE</sequence>
<evidence type="ECO:0000256" key="2">
    <source>
        <dbReference type="ARBA" id="ARBA00022448"/>
    </source>
</evidence>
<proteinExistence type="predicted"/>
<dbReference type="GO" id="GO:0005886">
    <property type="term" value="C:plasma membrane"/>
    <property type="evidence" value="ECO:0007669"/>
    <property type="project" value="UniProtKB-SubCell"/>
</dbReference>
<dbReference type="InterPro" id="IPR006153">
    <property type="entry name" value="Cation/H_exchanger_TM"/>
</dbReference>
<keyword evidence="5 9" id="KW-0812">Transmembrane</keyword>
<feature type="transmembrane region" description="Helical" evidence="9">
    <location>
        <begin position="119"/>
        <end position="138"/>
    </location>
</feature>
<keyword evidence="8 9" id="KW-0472">Membrane</keyword>
<dbReference type="EMBL" id="JBAFSM010000044">
    <property type="protein sequence ID" value="MEG3439279.1"/>
    <property type="molecule type" value="Genomic_DNA"/>
</dbReference>
<evidence type="ECO:0000256" key="3">
    <source>
        <dbReference type="ARBA" id="ARBA00022449"/>
    </source>
</evidence>
<evidence type="ECO:0000256" key="5">
    <source>
        <dbReference type="ARBA" id="ARBA00022692"/>
    </source>
</evidence>
<keyword evidence="7" id="KW-0406">Ion transport</keyword>
<keyword evidence="12" id="KW-1185">Reference proteome</keyword>
<protein>
    <submittedName>
        <fullName evidence="11">Sodium:proton antiporter</fullName>
    </submittedName>
</protein>
<evidence type="ECO:0000313" key="12">
    <source>
        <dbReference type="Proteomes" id="UP001328733"/>
    </source>
</evidence>
<organism evidence="11 12">
    <name type="scientific">Pannus brasiliensis CCIBt3594</name>
    <dbReference type="NCBI Taxonomy" id="1427578"/>
    <lineage>
        <taxon>Bacteria</taxon>
        <taxon>Bacillati</taxon>
        <taxon>Cyanobacteriota</taxon>
        <taxon>Cyanophyceae</taxon>
        <taxon>Oscillatoriophycideae</taxon>
        <taxon>Chroococcales</taxon>
        <taxon>Microcystaceae</taxon>
        <taxon>Pannus</taxon>
    </lineage>
</organism>
<keyword evidence="2" id="KW-0813">Transport</keyword>
<evidence type="ECO:0000313" key="11">
    <source>
        <dbReference type="EMBL" id="MEG3439279.1"/>
    </source>
</evidence>
<gene>
    <name evidence="11" type="ORF">V0288_19290</name>
</gene>
<keyword evidence="4" id="KW-1003">Cell membrane</keyword>
<feature type="transmembrane region" description="Helical" evidence="9">
    <location>
        <begin position="23"/>
        <end position="46"/>
    </location>
</feature>
<feature type="transmembrane region" description="Helical" evidence="9">
    <location>
        <begin position="330"/>
        <end position="352"/>
    </location>
</feature>
<feature type="transmembrane region" description="Helical" evidence="9">
    <location>
        <begin position="53"/>
        <end position="70"/>
    </location>
</feature>
<dbReference type="PANTHER" id="PTHR32507:SF8">
    <property type="entry name" value="CNH1P"/>
    <property type="match status" value="1"/>
</dbReference>
<reference evidence="11 12" key="1">
    <citation type="submission" date="2024-01" db="EMBL/GenBank/DDBJ databases">
        <title>Genomic insights into the taxonomy and metabolism of the cyanobacterium Pannus brasiliensis CCIBt3594.</title>
        <authorList>
            <person name="Machado M."/>
            <person name="Botero N.B."/>
            <person name="Andreote A.P.D."/>
            <person name="Feitosa A.M.T."/>
            <person name="Popin R."/>
            <person name="Sivonen K."/>
            <person name="Fiore M.F."/>
        </authorList>
    </citation>
    <scope>NUCLEOTIDE SEQUENCE [LARGE SCALE GENOMIC DNA]</scope>
    <source>
        <strain evidence="11 12">CCIBt3594</strain>
    </source>
</reference>
<dbReference type="InterPro" id="IPR038770">
    <property type="entry name" value="Na+/solute_symporter_sf"/>
</dbReference>
<dbReference type="AlphaFoldDB" id="A0AAW9QVS2"/>
<dbReference type="Proteomes" id="UP001328733">
    <property type="component" value="Unassembled WGS sequence"/>
</dbReference>
<evidence type="ECO:0000259" key="10">
    <source>
        <dbReference type="Pfam" id="PF00999"/>
    </source>
</evidence>
<dbReference type="RefSeq" id="WP_332866765.1">
    <property type="nucleotide sequence ID" value="NZ_JBAFSM010000044.1"/>
</dbReference>
<feature type="transmembrane region" description="Helical" evidence="9">
    <location>
        <begin position="405"/>
        <end position="431"/>
    </location>
</feature>
<dbReference type="GO" id="GO:0015297">
    <property type="term" value="F:antiporter activity"/>
    <property type="evidence" value="ECO:0007669"/>
    <property type="project" value="UniProtKB-KW"/>
</dbReference>